<feature type="transmembrane region" description="Helical" evidence="1">
    <location>
        <begin position="177"/>
        <end position="199"/>
    </location>
</feature>
<feature type="transmembrane region" description="Helical" evidence="1">
    <location>
        <begin position="21"/>
        <end position="50"/>
    </location>
</feature>
<feature type="transmembrane region" description="Helical" evidence="1">
    <location>
        <begin position="205"/>
        <end position="224"/>
    </location>
</feature>
<feature type="domain" description="Apolipoprotein N-acyltransferase N-terminal" evidence="2">
    <location>
        <begin position="23"/>
        <end position="191"/>
    </location>
</feature>
<accession>A0A3B0TXU8</accession>
<evidence type="ECO:0000313" key="3">
    <source>
        <dbReference type="EMBL" id="VAW21013.1"/>
    </source>
</evidence>
<evidence type="ECO:0000256" key="1">
    <source>
        <dbReference type="SAM" id="Phobius"/>
    </source>
</evidence>
<sequence>MNWLAQKFILAFGWRRALMMLAAGALAGLSMPPMFLLPALFVAMPVWVWALDGVETTTGWSRVFGPAFRIGFFFALGYFLVALYWIGAAFFVDGGWMLALMPVAIGALAALMALFWGLASALAFLFWSPSKTRILALAASLSGAEFLRGHIFSGFPFDLVGYALTGNDMLMQTASLVGVYGLTFIAAILAFVPAIIWPADGRRMIVRLIPAFAALIVFAAMFFYGDWRLAATKLVAQQDVRLRLVQPAIAQNMKWVPGNRDFIINRLISLSESKAVPG</sequence>
<dbReference type="PANTHER" id="PTHR38686">
    <property type="entry name" value="APOLIPOPROTEIN N-ACYLTRANSFERASE"/>
    <property type="match status" value="1"/>
</dbReference>
<feature type="transmembrane region" description="Helical" evidence="1">
    <location>
        <begin position="70"/>
        <end position="92"/>
    </location>
</feature>
<dbReference type="InterPro" id="IPR004563">
    <property type="entry name" value="Apolipo_AcylTrfase"/>
</dbReference>
<dbReference type="GO" id="GO:0016410">
    <property type="term" value="F:N-acyltransferase activity"/>
    <property type="evidence" value="ECO:0007669"/>
    <property type="project" value="InterPro"/>
</dbReference>
<proteinExistence type="predicted"/>
<dbReference type="EMBL" id="UOEO01000153">
    <property type="protein sequence ID" value="VAW21013.1"/>
    <property type="molecule type" value="Genomic_DNA"/>
</dbReference>
<dbReference type="Pfam" id="PF20154">
    <property type="entry name" value="LNT_N"/>
    <property type="match status" value="1"/>
</dbReference>
<protein>
    <recommendedName>
        <fullName evidence="2">Apolipoprotein N-acyltransferase N-terminal domain-containing protein</fullName>
    </recommendedName>
</protein>
<organism evidence="3">
    <name type="scientific">hydrothermal vent metagenome</name>
    <dbReference type="NCBI Taxonomy" id="652676"/>
    <lineage>
        <taxon>unclassified sequences</taxon>
        <taxon>metagenomes</taxon>
        <taxon>ecological metagenomes</taxon>
    </lineage>
</organism>
<reference evidence="3" key="1">
    <citation type="submission" date="2018-06" db="EMBL/GenBank/DDBJ databases">
        <authorList>
            <person name="Zhirakovskaya E."/>
        </authorList>
    </citation>
    <scope>NUCLEOTIDE SEQUENCE</scope>
</reference>
<dbReference type="GO" id="GO:0042158">
    <property type="term" value="P:lipoprotein biosynthetic process"/>
    <property type="evidence" value="ECO:0007669"/>
    <property type="project" value="InterPro"/>
</dbReference>
<feature type="transmembrane region" description="Helical" evidence="1">
    <location>
        <begin position="104"/>
        <end position="127"/>
    </location>
</feature>
<evidence type="ECO:0000259" key="2">
    <source>
        <dbReference type="Pfam" id="PF20154"/>
    </source>
</evidence>
<feature type="non-terminal residue" evidence="3">
    <location>
        <position position="278"/>
    </location>
</feature>
<dbReference type="GO" id="GO:0016020">
    <property type="term" value="C:membrane"/>
    <property type="evidence" value="ECO:0007669"/>
    <property type="project" value="InterPro"/>
</dbReference>
<dbReference type="AlphaFoldDB" id="A0A3B0TXU8"/>
<keyword evidence="1" id="KW-0472">Membrane</keyword>
<dbReference type="PANTHER" id="PTHR38686:SF1">
    <property type="entry name" value="APOLIPOPROTEIN N-ACYLTRANSFERASE"/>
    <property type="match status" value="1"/>
</dbReference>
<keyword evidence="1" id="KW-1133">Transmembrane helix</keyword>
<keyword evidence="1" id="KW-0812">Transmembrane</keyword>
<name>A0A3B0TXU8_9ZZZZ</name>
<gene>
    <name evidence="3" type="ORF">MNBD_ALPHA12-1972</name>
</gene>
<dbReference type="InterPro" id="IPR045378">
    <property type="entry name" value="LNT_N"/>
</dbReference>